<evidence type="ECO:0000313" key="3">
    <source>
        <dbReference type="Proteomes" id="UP000240424"/>
    </source>
</evidence>
<feature type="transmembrane region" description="Helical" evidence="1">
    <location>
        <begin position="94"/>
        <end position="119"/>
    </location>
</feature>
<gene>
    <name evidence="2" type="ORF">MNAB215_381</name>
</gene>
<accession>A0A2U3P3D1</accession>
<evidence type="ECO:0000256" key="1">
    <source>
        <dbReference type="SAM" id="Phobius"/>
    </source>
</evidence>
<dbReference type="Proteomes" id="UP000240424">
    <property type="component" value="Unassembled WGS sequence"/>
</dbReference>
<sequence length="122" mass="12419">MTAPQHPHLPAQQQRSTADIIATVVLLVLAAAAASASLWVSLFFAMATDPCGPDNCDTASITWAYVVSWGGVGVAAVIAIVGTAVAAARKRVMWVWPAGALVLIVVAIVAGVLLAGSVAPHH</sequence>
<reference evidence="2 3" key="1">
    <citation type="submission" date="2017-01" db="EMBL/GenBank/DDBJ databases">
        <authorList>
            <consortium name="Urmite Genomes"/>
        </authorList>
    </citation>
    <scope>NUCLEOTIDE SEQUENCE [LARGE SCALE GENOMIC DNA]</scope>
    <source>
        <strain evidence="2 3">AB215</strain>
    </source>
</reference>
<feature type="transmembrane region" description="Helical" evidence="1">
    <location>
        <begin position="20"/>
        <end position="46"/>
    </location>
</feature>
<keyword evidence="1" id="KW-0472">Membrane</keyword>
<keyword evidence="1" id="KW-1133">Transmembrane helix</keyword>
<proteinExistence type="predicted"/>
<dbReference type="RefSeq" id="WP_077077215.1">
    <property type="nucleotide sequence ID" value="NZ_FUEZ01000003.1"/>
</dbReference>
<evidence type="ECO:0008006" key="4">
    <source>
        <dbReference type="Google" id="ProtNLM"/>
    </source>
</evidence>
<dbReference type="AlphaFoldDB" id="A0A2U3P3D1"/>
<keyword evidence="3" id="KW-1185">Reference proteome</keyword>
<protein>
    <recommendedName>
        <fullName evidence="4">Transmembrane protein</fullName>
    </recommendedName>
</protein>
<keyword evidence="1" id="KW-0812">Transmembrane</keyword>
<evidence type="ECO:0000313" key="2">
    <source>
        <dbReference type="EMBL" id="SPM38205.1"/>
    </source>
</evidence>
<feature type="transmembrane region" description="Helical" evidence="1">
    <location>
        <begin position="66"/>
        <end position="87"/>
    </location>
</feature>
<organism evidence="2 3">
    <name type="scientific">Mycobacterium numidiamassiliense</name>
    <dbReference type="NCBI Taxonomy" id="1841861"/>
    <lineage>
        <taxon>Bacteria</taxon>
        <taxon>Bacillati</taxon>
        <taxon>Actinomycetota</taxon>
        <taxon>Actinomycetes</taxon>
        <taxon>Mycobacteriales</taxon>
        <taxon>Mycobacteriaceae</taxon>
        <taxon>Mycobacterium</taxon>
    </lineage>
</organism>
<dbReference type="EMBL" id="FUEZ01000003">
    <property type="protein sequence ID" value="SPM38205.1"/>
    <property type="molecule type" value="Genomic_DNA"/>
</dbReference>
<dbReference type="STRING" id="1841861.GCA_900157365_04584"/>
<name>A0A2U3P3D1_9MYCO</name>